<dbReference type="EMBL" id="AP025292">
    <property type="protein sequence ID" value="BDC98239.1"/>
    <property type="molecule type" value="Genomic_DNA"/>
</dbReference>
<reference evidence="2 3" key="1">
    <citation type="submission" date="2021-12" db="EMBL/GenBank/DDBJ databases">
        <title>Genome sequencing of bacteria with rrn-lacking chromosome and rrn-plasmid.</title>
        <authorList>
            <person name="Anda M."/>
            <person name="Iwasaki W."/>
        </authorList>
    </citation>
    <scope>NUCLEOTIDE SEQUENCE [LARGE SCALE GENOMIC DNA]</scope>
    <source>
        <strain evidence="2 3">NBRC 101262</strain>
    </source>
</reference>
<dbReference type="RefSeq" id="WP_338397559.1">
    <property type="nucleotide sequence ID" value="NZ_AP025292.1"/>
</dbReference>
<gene>
    <name evidence="2" type="ORF">PEPS_05200</name>
</gene>
<keyword evidence="1" id="KW-0812">Transmembrane</keyword>
<evidence type="ECO:0000256" key="1">
    <source>
        <dbReference type="SAM" id="Phobius"/>
    </source>
</evidence>
<organism evidence="2 3">
    <name type="scientific">Persicobacter psychrovividus</name>
    <dbReference type="NCBI Taxonomy" id="387638"/>
    <lineage>
        <taxon>Bacteria</taxon>
        <taxon>Pseudomonadati</taxon>
        <taxon>Bacteroidota</taxon>
        <taxon>Cytophagia</taxon>
        <taxon>Cytophagales</taxon>
        <taxon>Persicobacteraceae</taxon>
        <taxon>Persicobacter</taxon>
    </lineage>
</organism>
<dbReference type="Proteomes" id="UP001354989">
    <property type="component" value="Chromosome"/>
</dbReference>
<proteinExistence type="predicted"/>
<accession>A0ABN6L535</accession>
<feature type="transmembrane region" description="Helical" evidence="1">
    <location>
        <begin position="37"/>
        <end position="56"/>
    </location>
</feature>
<feature type="transmembrane region" description="Helical" evidence="1">
    <location>
        <begin position="115"/>
        <end position="131"/>
    </location>
</feature>
<feature type="transmembrane region" description="Helical" evidence="1">
    <location>
        <begin position="63"/>
        <end position="81"/>
    </location>
</feature>
<keyword evidence="1" id="KW-1133">Transmembrane helix</keyword>
<protein>
    <submittedName>
        <fullName evidence="2">Uncharacterized protein</fullName>
    </submittedName>
</protein>
<evidence type="ECO:0000313" key="3">
    <source>
        <dbReference type="Proteomes" id="UP001354989"/>
    </source>
</evidence>
<keyword evidence="3" id="KW-1185">Reference proteome</keyword>
<sequence>MSNIGWKKKMIIPMYIFLFLMAVMALNVGMGRQGFQHWFASGSCFLLFFGGWWALVGRTDVRRWLLGLTYVVTFGLANQSAIVHQPWLMGLFTLLFLGMSVWLRYKKAAKVDVNLSRLANIIFMMFWLGALI</sequence>
<feature type="transmembrane region" description="Helical" evidence="1">
    <location>
        <begin position="87"/>
        <end position="103"/>
    </location>
</feature>
<keyword evidence="1" id="KW-0472">Membrane</keyword>
<feature type="transmembrane region" description="Helical" evidence="1">
    <location>
        <begin position="12"/>
        <end position="31"/>
    </location>
</feature>
<name>A0ABN6L535_9BACT</name>
<evidence type="ECO:0000313" key="2">
    <source>
        <dbReference type="EMBL" id="BDC98239.1"/>
    </source>
</evidence>